<feature type="domain" description="CheC-like protein" evidence="3">
    <location>
        <begin position="320"/>
        <end position="354"/>
    </location>
</feature>
<dbReference type="InterPro" id="IPR007597">
    <property type="entry name" value="CheC"/>
</dbReference>
<proteinExistence type="predicted"/>
<reference evidence="5 6" key="1">
    <citation type="submission" date="2016-10" db="EMBL/GenBank/DDBJ databases">
        <authorList>
            <person name="de Groot N.N."/>
        </authorList>
    </citation>
    <scope>NUCLEOTIDE SEQUENCE [LARGE SCALE GENOMIC DNA]</scope>
    <source>
        <strain evidence="5 6">CGMCC 1.10331</strain>
    </source>
</reference>
<keyword evidence="2" id="KW-0378">Hydrolase</keyword>
<dbReference type="AlphaFoldDB" id="A0A1H5Z8U9"/>
<feature type="domain" description="CheC-like protein" evidence="3">
    <location>
        <begin position="103"/>
        <end position="136"/>
    </location>
</feature>
<dbReference type="KEGG" id="hlm:DV707_11215"/>
<evidence type="ECO:0000313" key="6">
    <source>
        <dbReference type="Proteomes" id="UP000236740"/>
    </source>
</evidence>
<dbReference type="Gene3D" id="3.40.1550.10">
    <property type="entry name" value="CheC-like"/>
    <property type="match status" value="2"/>
</dbReference>
<dbReference type="PANTHER" id="PTHR43693:SF1">
    <property type="entry name" value="PROTEIN PHOSPHATASE CHEZ"/>
    <property type="match status" value="1"/>
</dbReference>
<sequence length="417" mass="44196">MNLDVQSLRTFSRLAHSGAEEAAGSLTTLTGFDARVAVTKVEMATRDDVEREFRERDLVSVHIGFSGAIEGHTVLAFDRDRAVSLVDALVPGASDDPNSDLATSGLKELGNIMLGGFIDGWADFLGDSIDITTPTYVELDAGRSLQDVVGAADTPDGSTDIGGGATDAAVLDGSTAAIDSDHVLAFRNHLETVDEEAGFYIYMLPTQASVETIVDVAGDADDAIPVETFTSFSQMISEGAGQASEDLTAMTGIETNVDVSRLSFVPVEGVPMELTDDARRGVVLEFSGTPSGYIAILFDPESAESVADALMPGMESDPAMRKSALQEIGNIVTSGFLDGWANALETTIEISPPRYVDDIASAIVDPLVTELARTQDYAFLIDSAIATPDETFTCDIYALPDERELRAAFDQLAPEAN</sequence>
<dbReference type="GO" id="GO:0016787">
    <property type="term" value="F:hydrolase activity"/>
    <property type="evidence" value="ECO:0007669"/>
    <property type="project" value="UniProtKB-KW"/>
</dbReference>
<evidence type="ECO:0000256" key="1">
    <source>
        <dbReference type="ARBA" id="ARBA00022500"/>
    </source>
</evidence>
<dbReference type="Proteomes" id="UP000296733">
    <property type="component" value="Chromosome"/>
</dbReference>
<name>A0A1H5Z8U9_9EURY</name>
<dbReference type="Pfam" id="PF04509">
    <property type="entry name" value="CheC"/>
    <property type="match status" value="2"/>
</dbReference>
<keyword evidence="6" id="KW-1185">Reference proteome</keyword>
<evidence type="ECO:0000313" key="4">
    <source>
        <dbReference type="EMBL" id="QCC48185.1"/>
    </source>
</evidence>
<dbReference type="InterPro" id="IPR028976">
    <property type="entry name" value="CheC-like_sf"/>
</dbReference>
<dbReference type="EMBL" id="FNVN01000002">
    <property type="protein sequence ID" value="SEG32450.1"/>
    <property type="molecule type" value="Genomic_DNA"/>
</dbReference>
<evidence type="ECO:0000313" key="5">
    <source>
        <dbReference type="EMBL" id="SEG32450.1"/>
    </source>
</evidence>
<dbReference type="CDD" id="cd17911">
    <property type="entry name" value="CheC_ClassIII"/>
    <property type="match status" value="2"/>
</dbReference>
<dbReference type="InterPro" id="IPR050992">
    <property type="entry name" value="CheZ_family_phosphatases"/>
</dbReference>
<dbReference type="EMBL" id="CP031311">
    <property type="protein sequence ID" value="QCC48185.1"/>
    <property type="molecule type" value="Genomic_DNA"/>
</dbReference>
<dbReference type="PANTHER" id="PTHR43693">
    <property type="entry name" value="PROTEIN PHOSPHATASE CHEZ"/>
    <property type="match status" value="1"/>
</dbReference>
<dbReference type="Proteomes" id="UP000236740">
    <property type="component" value="Unassembled WGS sequence"/>
</dbReference>
<dbReference type="OrthoDB" id="182374at2157"/>
<reference evidence="4 7" key="2">
    <citation type="journal article" date="2019" name="Nat. Commun.">
        <title>A new type of DNA phosphorothioation-based antiviral system in archaea.</title>
        <authorList>
            <person name="Xiong L."/>
            <person name="Liu S."/>
            <person name="Chen S."/>
            <person name="Xiao Y."/>
            <person name="Zhu B."/>
            <person name="Gao Y."/>
            <person name="Zhang Y."/>
            <person name="Chen B."/>
            <person name="Luo J."/>
            <person name="Deng Z."/>
            <person name="Chen X."/>
            <person name="Wang L."/>
            <person name="Chen S."/>
        </authorList>
    </citation>
    <scope>NUCLEOTIDE SEQUENCE [LARGE SCALE GENOMIC DNA]</scope>
    <source>
        <strain evidence="4 7">CGMCC 1.10331</strain>
    </source>
</reference>
<evidence type="ECO:0000259" key="3">
    <source>
        <dbReference type="Pfam" id="PF04509"/>
    </source>
</evidence>
<evidence type="ECO:0000313" key="7">
    <source>
        <dbReference type="Proteomes" id="UP000296733"/>
    </source>
</evidence>
<protein>
    <submittedName>
        <fullName evidence="5">Chemotaxis protein CheC</fullName>
    </submittedName>
    <submittedName>
        <fullName evidence="4">Chemotaxis protein CheX</fullName>
    </submittedName>
</protein>
<dbReference type="SUPFAM" id="SSF103039">
    <property type="entry name" value="CheC-like"/>
    <property type="match status" value="2"/>
</dbReference>
<gene>
    <name evidence="4" type="ORF">DV707_11215</name>
    <name evidence="5" type="ORF">SAMN04488133_1890</name>
</gene>
<organism evidence="5 6">
    <name type="scientific">Halobellus limi</name>
    <dbReference type="NCBI Taxonomy" id="699433"/>
    <lineage>
        <taxon>Archaea</taxon>
        <taxon>Methanobacteriati</taxon>
        <taxon>Methanobacteriota</taxon>
        <taxon>Stenosarchaea group</taxon>
        <taxon>Halobacteria</taxon>
        <taxon>Halobacteriales</taxon>
        <taxon>Haloferacaceae</taxon>
        <taxon>Halobellus</taxon>
    </lineage>
</organism>
<dbReference type="RefSeq" id="WP_103991613.1">
    <property type="nucleotide sequence ID" value="NZ_CP031311.1"/>
</dbReference>
<dbReference type="GO" id="GO:0006935">
    <property type="term" value="P:chemotaxis"/>
    <property type="evidence" value="ECO:0007669"/>
    <property type="project" value="UniProtKB-KW"/>
</dbReference>
<accession>A0A1H5Z8U9</accession>
<keyword evidence="1" id="KW-0145">Chemotaxis</keyword>
<dbReference type="GeneID" id="39858671"/>
<evidence type="ECO:0000256" key="2">
    <source>
        <dbReference type="ARBA" id="ARBA00022801"/>
    </source>
</evidence>